<reference evidence="1 2" key="1">
    <citation type="journal article" date="2017" name="Environ. Microbiol.">
        <title>Decay of the glycolytic pathway and adaptation to intranuclear parasitism within Enterocytozoonidae microsporidia.</title>
        <authorList>
            <person name="Wiredu Boakye D."/>
            <person name="Jaroenlak P."/>
            <person name="Prachumwat A."/>
            <person name="Williams T.A."/>
            <person name="Bateman K.S."/>
            <person name="Itsathitphaisarn O."/>
            <person name="Sritunyalucksana K."/>
            <person name="Paszkiewicz K.H."/>
            <person name="Moore K.A."/>
            <person name="Stentiford G.D."/>
            <person name="Williams B.A."/>
        </authorList>
    </citation>
    <scope>NUCLEOTIDE SEQUENCE [LARGE SCALE GENOMIC DNA]</scope>
    <source>
        <strain evidence="1 2">GB1</strain>
    </source>
</reference>
<dbReference type="Gene3D" id="2.70.40.10">
    <property type="match status" value="1"/>
</dbReference>
<keyword evidence="2" id="KW-1185">Reference proteome</keyword>
<evidence type="ECO:0000313" key="1">
    <source>
        <dbReference type="EMBL" id="ORD94796.1"/>
    </source>
</evidence>
<protein>
    <submittedName>
        <fullName evidence="1">Uncharacterized protein</fullName>
    </submittedName>
</protein>
<organism evidence="1 2">
    <name type="scientific">Enterospora canceri</name>
    <dbReference type="NCBI Taxonomy" id="1081671"/>
    <lineage>
        <taxon>Eukaryota</taxon>
        <taxon>Fungi</taxon>
        <taxon>Fungi incertae sedis</taxon>
        <taxon>Microsporidia</taxon>
        <taxon>Enterocytozoonidae</taxon>
        <taxon>Enterospora</taxon>
    </lineage>
</organism>
<proteinExistence type="predicted"/>
<gene>
    <name evidence="1" type="ORF">ECANGB1_2331</name>
</gene>
<dbReference type="SUPFAM" id="SSF51283">
    <property type="entry name" value="dUTPase-like"/>
    <property type="match status" value="1"/>
</dbReference>
<dbReference type="InterPro" id="IPR036157">
    <property type="entry name" value="dUTPase-like_sf"/>
</dbReference>
<dbReference type="EMBL" id="LWDP01000009">
    <property type="protein sequence ID" value="ORD94796.1"/>
    <property type="molecule type" value="Genomic_DNA"/>
</dbReference>
<accession>A0A1Y1S9R4</accession>
<evidence type="ECO:0000313" key="2">
    <source>
        <dbReference type="Proteomes" id="UP000192639"/>
    </source>
</evidence>
<dbReference type="VEuPathDB" id="MicrosporidiaDB:ECANGB1_2331"/>
<dbReference type="Proteomes" id="UP000192639">
    <property type="component" value="Unassembled WGS sequence"/>
</dbReference>
<dbReference type="AlphaFoldDB" id="A0A1Y1S9R4"/>
<name>A0A1Y1S9R4_9MICR</name>
<comment type="caution">
    <text evidence="1">The sequence shown here is derived from an EMBL/GenBank/DDBJ whole genome shotgun (WGS) entry which is preliminary data.</text>
</comment>
<sequence length="139" mass="15674">MKTYRVKLEEELTLGIENVRPESTLFYNRSGVIRENSAKIVPTGINEITSDGTGVIFHILGANPTEENKYVSTKADWIGFDTSVNVEKTNTFHLEHHYKKDDECARMVALRCYCGAFEEVKTLDETVRGDKGYGSTGFK</sequence>
<dbReference type="OrthoDB" id="10261072at2759"/>